<comment type="subcellular location">
    <subcellularLocation>
        <location evidence="1 8">Cell outer membrane</location>
        <topology evidence="1 8">Multi-pass membrane protein</topology>
    </subcellularLocation>
</comment>
<keyword evidence="14" id="KW-1185">Reference proteome</keyword>
<feature type="chain" id="PRO_5004348284" description="Outer membrane receptor protein" evidence="10">
    <location>
        <begin position="25"/>
        <end position="830"/>
    </location>
</feature>
<dbReference type="PROSITE" id="PS52016">
    <property type="entry name" value="TONB_DEPENDENT_REC_3"/>
    <property type="match status" value="1"/>
</dbReference>
<dbReference type="InterPro" id="IPR036942">
    <property type="entry name" value="Beta-barrel_TonB_sf"/>
</dbReference>
<dbReference type="InterPro" id="IPR037066">
    <property type="entry name" value="Plug_dom_sf"/>
</dbReference>
<dbReference type="eggNOG" id="COG4772">
    <property type="taxonomic scope" value="Bacteria"/>
</dbReference>
<evidence type="ECO:0000313" key="13">
    <source>
        <dbReference type="EMBL" id="ENZ80628.1"/>
    </source>
</evidence>
<feature type="domain" description="TonB-dependent receptor plug" evidence="12">
    <location>
        <begin position="51"/>
        <end position="163"/>
    </location>
</feature>
<name>R0E4X5_CAUVI</name>
<dbReference type="GO" id="GO:0015344">
    <property type="term" value="F:siderophore uptake transmembrane transporter activity"/>
    <property type="evidence" value="ECO:0007669"/>
    <property type="project" value="TreeGrafter"/>
</dbReference>
<keyword evidence="3 8" id="KW-1134">Transmembrane beta strand</keyword>
<dbReference type="SUPFAM" id="SSF56935">
    <property type="entry name" value="Porins"/>
    <property type="match status" value="1"/>
</dbReference>
<evidence type="ECO:0008006" key="15">
    <source>
        <dbReference type="Google" id="ProtNLM"/>
    </source>
</evidence>
<dbReference type="EMBL" id="APMP01000028">
    <property type="protein sequence ID" value="ENZ80628.1"/>
    <property type="molecule type" value="Genomic_DNA"/>
</dbReference>
<evidence type="ECO:0000256" key="3">
    <source>
        <dbReference type="ARBA" id="ARBA00022452"/>
    </source>
</evidence>
<dbReference type="InterPro" id="IPR012910">
    <property type="entry name" value="Plug_dom"/>
</dbReference>
<feature type="signal peptide" evidence="10">
    <location>
        <begin position="1"/>
        <end position="24"/>
    </location>
</feature>
<accession>R0E4X5</accession>
<reference evidence="13 14" key="1">
    <citation type="journal article" date="2013" name="Genome Announc.">
        <title>Draft Genome Sequence for Caulobacter sp. Strain OR37, a Bacterium Tolerant to Heavy Metals.</title>
        <authorList>
            <person name="Utturkar S.M."/>
            <person name="Bollmann A."/>
            <person name="Brzoska R.M."/>
            <person name="Klingeman D.M."/>
            <person name="Epstein S.E."/>
            <person name="Palumbo A.V."/>
            <person name="Brown S.D."/>
        </authorList>
    </citation>
    <scope>NUCLEOTIDE SEQUENCE [LARGE SCALE GENOMIC DNA]</scope>
    <source>
        <strain evidence="13 14">OR37</strain>
    </source>
</reference>
<evidence type="ECO:0000313" key="14">
    <source>
        <dbReference type="Proteomes" id="UP000013063"/>
    </source>
</evidence>
<evidence type="ECO:0000256" key="4">
    <source>
        <dbReference type="ARBA" id="ARBA00022692"/>
    </source>
</evidence>
<proteinExistence type="inferred from homology"/>
<dbReference type="InterPro" id="IPR039426">
    <property type="entry name" value="TonB-dep_rcpt-like"/>
</dbReference>
<dbReference type="RefSeq" id="WP_004622668.1">
    <property type="nucleotide sequence ID" value="NZ_APMP01000028.1"/>
</dbReference>
<dbReference type="InterPro" id="IPR000531">
    <property type="entry name" value="Beta-barrel_TonB"/>
</dbReference>
<keyword evidence="7 8" id="KW-0998">Cell outer membrane</keyword>
<comment type="similarity">
    <text evidence="8 9">Belongs to the TonB-dependent receptor family.</text>
</comment>
<keyword evidence="10" id="KW-0732">Signal</keyword>
<dbReference type="OrthoDB" id="593427at2"/>
<dbReference type="AlphaFoldDB" id="R0E4X5"/>
<dbReference type="Gene3D" id="2.170.130.10">
    <property type="entry name" value="TonB-dependent receptor, plug domain"/>
    <property type="match status" value="1"/>
</dbReference>
<gene>
    <name evidence="13" type="ORF">OR37_03450</name>
</gene>
<evidence type="ECO:0000256" key="6">
    <source>
        <dbReference type="ARBA" id="ARBA00023136"/>
    </source>
</evidence>
<dbReference type="PATRIC" id="fig|1292034.3.peg.3423"/>
<dbReference type="PANTHER" id="PTHR30069">
    <property type="entry name" value="TONB-DEPENDENT OUTER MEMBRANE RECEPTOR"/>
    <property type="match status" value="1"/>
</dbReference>
<evidence type="ECO:0000256" key="5">
    <source>
        <dbReference type="ARBA" id="ARBA00023077"/>
    </source>
</evidence>
<dbReference type="GO" id="GO:0044718">
    <property type="term" value="P:siderophore transmembrane transport"/>
    <property type="evidence" value="ECO:0007669"/>
    <property type="project" value="TreeGrafter"/>
</dbReference>
<comment type="caution">
    <text evidence="13">The sequence shown here is derived from an EMBL/GenBank/DDBJ whole genome shotgun (WGS) entry which is preliminary data.</text>
</comment>
<dbReference type="GO" id="GO:0009279">
    <property type="term" value="C:cell outer membrane"/>
    <property type="evidence" value="ECO:0007669"/>
    <property type="project" value="UniProtKB-SubCell"/>
</dbReference>
<dbReference type="STRING" id="1292034.OR37_03450"/>
<evidence type="ECO:0000256" key="8">
    <source>
        <dbReference type="PROSITE-ProRule" id="PRU01360"/>
    </source>
</evidence>
<keyword evidence="5 9" id="KW-0798">TonB box</keyword>
<evidence type="ECO:0000256" key="7">
    <source>
        <dbReference type="ARBA" id="ARBA00023237"/>
    </source>
</evidence>
<evidence type="ECO:0000256" key="10">
    <source>
        <dbReference type="SAM" id="SignalP"/>
    </source>
</evidence>
<protein>
    <recommendedName>
        <fullName evidence="15">Outer membrane receptor protein</fullName>
    </recommendedName>
</protein>
<dbReference type="Pfam" id="PF07715">
    <property type="entry name" value="Plug"/>
    <property type="match status" value="1"/>
</dbReference>
<evidence type="ECO:0000256" key="2">
    <source>
        <dbReference type="ARBA" id="ARBA00022448"/>
    </source>
</evidence>
<dbReference type="Proteomes" id="UP000013063">
    <property type="component" value="Unassembled WGS sequence"/>
</dbReference>
<dbReference type="Gene3D" id="2.40.170.20">
    <property type="entry name" value="TonB-dependent receptor, beta-barrel domain"/>
    <property type="match status" value="1"/>
</dbReference>
<feature type="domain" description="TonB-dependent receptor-like beta-barrel" evidence="11">
    <location>
        <begin position="222"/>
        <end position="768"/>
    </location>
</feature>
<evidence type="ECO:0000256" key="9">
    <source>
        <dbReference type="RuleBase" id="RU003357"/>
    </source>
</evidence>
<evidence type="ECO:0000256" key="1">
    <source>
        <dbReference type="ARBA" id="ARBA00004571"/>
    </source>
</evidence>
<keyword evidence="6 8" id="KW-0472">Membrane</keyword>
<sequence length="830" mass="88099" precursor="true">MRPRYRLAPLWGAVLSLPAGFAAAADNASPSAVSPVVVVGVTPLGAGVDADKVAAPVQTATGEDIDRSHALDLSAFMIRKLRGVYVNDIQNNPLQPDLNYRGFTASPLLGTAQGLSVFVDGVRLNQPFGEVVSWDLIPRQAIADMALVPGSNPLFGLNALGGAISIRTKDGRRDPGGMVQLSYGSYNRRLAEAEIGGASGAFDWYATGSAFKDKGWRDASPSNATQGFAKLGWTGDHTRLTLSGAYANTDLTGNGLQEQRFLSRDRASVYTKPDVTHNLSRLVNLTFDHDAGGGLVLSGNLYFREIHTRTLNGDINDDSLTESVYQPNAAERAALAAAGYAGFPVSGENAANTPFPSYRCIANALLNSEPNEKCNGLLNRTGARQREGGVAVQAAWRGTLAGRDNMFVAGGGYRESRAHFLQSSQFGYLTADRGVIGVTGPGAFADGTQDSENAFDARVDLSGRTRSFGAYAADILQLTPVLSATLSARYDVDHVRDRDAITPGGGPGSLDGSPRFSRLNPALGLTWKASASLTAYANLSQGGRAPSVIELGCADPANPCRLPNAMAGDPPLKQVRTRTAELGARGALSGVHWTISAFRADNRDDILFVADDTAGYGYFKNFGRTRREGVELGLEGRHGPVSASLNYTYLRANYRTAETVGGAGNSTNDIGPGFAGNIQIAPGDRIPLIPEHLFKAQVDWDVTSALALSADMVAQSGVYARGNENNAHQPDGVYYLGAGKTKGYAVFNLGADYRPTKTVKLFVQVTNVFDARYETAAQLRATGFTDTGAFIARPFSGPIVGGERPVRSATFYAPGAPRMIWAGVRYQFGR</sequence>
<evidence type="ECO:0000259" key="12">
    <source>
        <dbReference type="Pfam" id="PF07715"/>
    </source>
</evidence>
<dbReference type="PANTHER" id="PTHR30069:SF39">
    <property type="entry name" value="BLL6183 PROTEIN"/>
    <property type="match status" value="1"/>
</dbReference>
<dbReference type="Pfam" id="PF00593">
    <property type="entry name" value="TonB_dep_Rec_b-barrel"/>
    <property type="match status" value="1"/>
</dbReference>
<organism evidence="13 14">
    <name type="scientific">Caulobacter vibrioides OR37</name>
    <dbReference type="NCBI Taxonomy" id="1292034"/>
    <lineage>
        <taxon>Bacteria</taxon>
        <taxon>Pseudomonadati</taxon>
        <taxon>Pseudomonadota</taxon>
        <taxon>Alphaproteobacteria</taxon>
        <taxon>Caulobacterales</taxon>
        <taxon>Caulobacteraceae</taxon>
        <taxon>Caulobacter</taxon>
    </lineage>
</organism>
<evidence type="ECO:0000259" key="11">
    <source>
        <dbReference type="Pfam" id="PF00593"/>
    </source>
</evidence>
<keyword evidence="2 8" id="KW-0813">Transport</keyword>
<keyword evidence="4 8" id="KW-0812">Transmembrane</keyword>